<proteinExistence type="inferred from homology"/>
<name>A0A3E0LB73_9CHRO</name>
<dbReference type="Pfam" id="PF00241">
    <property type="entry name" value="Cofilin_ADF"/>
    <property type="match status" value="1"/>
</dbReference>
<accession>A0A3E0LB73</accession>
<evidence type="ECO:0000313" key="5">
    <source>
        <dbReference type="Proteomes" id="UP000256873"/>
    </source>
</evidence>
<dbReference type="Gene3D" id="3.40.20.10">
    <property type="entry name" value="Severin"/>
    <property type="match status" value="1"/>
</dbReference>
<feature type="domain" description="ADF-H" evidence="3">
    <location>
        <begin position="17"/>
        <end position="165"/>
    </location>
</feature>
<dbReference type="SMART" id="SM00102">
    <property type="entry name" value="ADF"/>
    <property type="match status" value="1"/>
</dbReference>
<dbReference type="InterPro" id="IPR029006">
    <property type="entry name" value="ADF-H/Gelsolin-like_dom_sf"/>
</dbReference>
<dbReference type="EMBL" id="QQWC01000001">
    <property type="protein sequence ID" value="REJ44666.1"/>
    <property type="molecule type" value="Genomic_DNA"/>
</dbReference>
<dbReference type="PROSITE" id="PS51263">
    <property type="entry name" value="ADF_H"/>
    <property type="match status" value="1"/>
</dbReference>
<protein>
    <recommendedName>
        <fullName evidence="3">ADF-H domain-containing protein</fullName>
    </recommendedName>
</protein>
<keyword evidence="2" id="KW-0009">Actin-binding</keyword>
<organism evidence="4 5">
    <name type="scientific">Microcystis flos-aquae TF09</name>
    <dbReference type="NCBI Taxonomy" id="2060473"/>
    <lineage>
        <taxon>Bacteria</taxon>
        <taxon>Bacillati</taxon>
        <taxon>Cyanobacteriota</taxon>
        <taxon>Cyanophyceae</taxon>
        <taxon>Oscillatoriophycideae</taxon>
        <taxon>Chroococcales</taxon>
        <taxon>Microcystaceae</taxon>
        <taxon>Microcystis</taxon>
    </lineage>
</organism>
<dbReference type="GO" id="GO:0003779">
    <property type="term" value="F:actin binding"/>
    <property type="evidence" value="ECO:0007669"/>
    <property type="project" value="UniProtKB-KW"/>
</dbReference>
<comment type="caution">
    <text evidence="4">The sequence shown here is derived from an EMBL/GenBank/DDBJ whole genome shotgun (WGS) entry which is preliminary data.</text>
</comment>
<evidence type="ECO:0000256" key="1">
    <source>
        <dbReference type="ARBA" id="ARBA00006844"/>
    </source>
</evidence>
<dbReference type="InterPro" id="IPR017904">
    <property type="entry name" value="ADF/Cofilin"/>
</dbReference>
<evidence type="ECO:0000259" key="3">
    <source>
        <dbReference type="PROSITE" id="PS51263"/>
    </source>
</evidence>
<dbReference type="InterPro" id="IPR002108">
    <property type="entry name" value="ADF-H"/>
</dbReference>
<dbReference type="PANTHER" id="PTHR11913">
    <property type="entry name" value="COFILIN-RELATED"/>
    <property type="match status" value="1"/>
</dbReference>
<evidence type="ECO:0000256" key="2">
    <source>
        <dbReference type="ARBA" id="ARBA00023203"/>
    </source>
</evidence>
<evidence type="ECO:0000313" key="4">
    <source>
        <dbReference type="EMBL" id="REJ44666.1"/>
    </source>
</evidence>
<dbReference type="GO" id="GO:0015629">
    <property type="term" value="C:actin cytoskeleton"/>
    <property type="evidence" value="ECO:0007669"/>
    <property type="project" value="InterPro"/>
</dbReference>
<dbReference type="Proteomes" id="UP000256873">
    <property type="component" value="Unassembled WGS sequence"/>
</dbReference>
<comment type="similarity">
    <text evidence="1">Belongs to the actin-binding proteins ADF family.</text>
</comment>
<dbReference type="GO" id="GO:0030042">
    <property type="term" value="P:actin filament depolymerization"/>
    <property type="evidence" value="ECO:0007669"/>
    <property type="project" value="InterPro"/>
</dbReference>
<reference evidence="4 5" key="1">
    <citation type="submission" date="2017-10" db="EMBL/GenBank/DDBJ databases">
        <title>A large-scale comparative metagenomic study reveals the eutrophication-driven functional interactions in six Microcystis-epibionts communities.</title>
        <authorList>
            <person name="Li Q."/>
            <person name="Lin F."/>
        </authorList>
    </citation>
    <scope>NUCLEOTIDE SEQUENCE [LARGE SCALE GENOMIC DNA]</scope>
    <source>
        <strain evidence="4">TF09</strain>
    </source>
</reference>
<gene>
    <name evidence="4" type="ORF">DWQ54_04065</name>
</gene>
<sequence length="168" mass="18665">MVSQEKANLLKKENKMSISVVKLHPDCVAIFNEFKGNANKPTHDFLTMKLDGVNIVPDLCPPIGTSSEDPRFGDKEHPAFDHMVSHLIEKGSGYAFYIFRYDKGNGHPSKLVFYTYVDDNGPAKTKMAITSSKQVVEKGCPGFSLKIQANCKEDLSYKVGLALVLERP</sequence>
<dbReference type="AlphaFoldDB" id="A0A3E0LB73"/>
<dbReference type="SUPFAM" id="SSF55753">
    <property type="entry name" value="Actin depolymerizing proteins"/>
    <property type="match status" value="1"/>
</dbReference>